<sequence>MRIFKLFLIAIFVTLMLMITGCSTVPIQNKPIIEQQSLLQKCTTDTPIPTNFVLDSNGNQVYNGKEVFRVLREWQTVYNDCAAQHDALVDTILKLNSMKEVPKN</sequence>
<dbReference type="EMBL" id="LT960552">
    <property type="protein sequence ID" value="SOK58966.1"/>
    <property type="molecule type" value="Genomic_DNA"/>
</dbReference>
<evidence type="ECO:0000313" key="2">
    <source>
        <dbReference type="Proteomes" id="UP000241364"/>
    </source>
</evidence>
<dbReference type="PROSITE" id="PS51257">
    <property type="entry name" value="PROKAR_LIPOPROTEIN"/>
    <property type="match status" value="1"/>
</dbReference>
<evidence type="ECO:0008006" key="3">
    <source>
        <dbReference type="Google" id="ProtNLM"/>
    </source>
</evidence>
<dbReference type="Proteomes" id="UP000241364">
    <property type="component" value="Chromosome i"/>
</dbReference>
<gene>
    <name evidence="1" type="primary">g158</name>
</gene>
<accession>A0A2C9CYU3</accession>
<organism evidence="1 2">
    <name type="scientific">Yersinia phage fHe-Yen9-03</name>
    <dbReference type="NCBI Taxonomy" id="2052743"/>
    <lineage>
        <taxon>Viruses</taxon>
        <taxon>Duplodnaviria</taxon>
        <taxon>Heunggongvirae</taxon>
        <taxon>Uroviricota</taxon>
        <taxon>Caudoviricetes</taxon>
        <taxon>Eneladusvirus</taxon>
        <taxon>Eneladusvirus Yen904</taxon>
    </lineage>
</organism>
<reference evidence="2" key="1">
    <citation type="submission" date="2017-10" db="EMBL/GenBank/DDBJ databases">
        <authorList>
            <person name="Skurnik M."/>
        </authorList>
    </citation>
    <scope>NUCLEOTIDE SEQUENCE [LARGE SCALE GENOMIC DNA]</scope>
    <source>
        <strain evidence="2">fHe-Yen9-03</strain>
    </source>
</reference>
<proteinExistence type="predicted"/>
<protein>
    <recommendedName>
        <fullName evidence="3">O-spanin</fullName>
    </recommendedName>
</protein>
<name>A0A2C9CYU3_9CAUD</name>
<evidence type="ECO:0000313" key="1">
    <source>
        <dbReference type="EMBL" id="SOK58966.1"/>
    </source>
</evidence>